<protein>
    <submittedName>
        <fullName evidence="3">Uncharacterized protein</fullName>
    </submittedName>
</protein>
<accession>A0A8X6LTN9</accession>
<evidence type="ECO:0000256" key="2">
    <source>
        <dbReference type="SAM" id="Phobius"/>
    </source>
</evidence>
<name>A0A8X6LTN9_TRICU</name>
<feature type="transmembrane region" description="Helical" evidence="2">
    <location>
        <begin position="103"/>
        <end position="126"/>
    </location>
</feature>
<evidence type="ECO:0000313" key="3">
    <source>
        <dbReference type="EMBL" id="GFR20262.1"/>
    </source>
</evidence>
<keyword evidence="2" id="KW-1133">Transmembrane helix</keyword>
<gene>
    <name evidence="3" type="ORF">TNCT_526471</name>
</gene>
<keyword evidence="1" id="KW-0175">Coiled coil</keyword>
<proteinExistence type="predicted"/>
<comment type="caution">
    <text evidence="3">The sequence shown here is derived from an EMBL/GenBank/DDBJ whole genome shotgun (WGS) entry which is preliminary data.</text>
</comment>
<evidence type="ECO:0000313" key="4">
    <source>
        <dbReference type="Proteomes" id="UP000887116"/>
    </source>
</evidence>
<dbReference type="Proteomes" id="UP000887116">
    <property type="component" value="Unassembled WGS sequence"/>
</dbReference>
<keyword evidence="2" id="KW-0812">Transmembrane</keyword>
<sequence length="926" mass="107282">MNAVVDREKVVNLNNNSSDLDALNGQPNLQRESFATSEKQEGPVATLEEQESVSNLKKIGADFSIPLSIFHYKDYNSDFFTSWYNMSSEIFKEINRACPEKRVLNLALSVLMLPYIVFTALGLAVYNKLKTNDKTQISSEKNKTKKSEVSESTAKRLAYGVLAAVAILVSIPILLLLLIPATPALATFYLLNRKLSHSLVAVLKISMGRYSNKHQNIEVSFHEIDAGKSDIKWDMEVKFPPQFEQLLRDLYEDKDGSWFNVARDSEHNTILKLSANINLKNGLTPLRNEIKNVLAISIQEFAKTMEELMKLEGKDITYDKLKELLNEFRLKVVDSVDPKLTSYLIQDAYRVAFIQAIKFVQKRREKKEDFSLEERLKEVLVEQELRSQGKELPTEKEMIIKDLKELLLGDDIMELLDKADDISDNVLLVLKARWKQFIEEDDIAERKVIDICKDRYRKETEEALNNAEITIKGLKKMGEERYGKIHEELEEIYENRKDSNLKDDALKRRLEDLFKFEYNDQEIERRLIKSVMKKAQGELSRLGILEKQGLERFKQRMHAIWNLLFDKDKEQSLMTRLKDLEKNEKTSAKINDFVEKMYLEITKCKMQSLFEGQAKYMKGLCDLLKEDVPSLVERINAHRAEIAKCLEQPISLRKVIEGNEDLNKYLEDEQNRKGADTKLIQEHLENNQEILEALEQLELKKERLLINKKTTNDYREELESREKIKFAVIEDKLLGVLKQETFDEKEIKKLFEKAELEYCLAERCIKYPVIKTKDNIKHFSQNLLSPLINRLVENIVNNVPKSDKSSWLQPIRTIQTGLGYIETGLAVAISGDKSTEGKALSVARDTHKEVETFLQYFESSYKEVGGLIGDVFSDEGETFKDDVWPKIKDHLYGIWDRFFKDIEFKIGNKLDEVNVTQQNQKTVITA</sequence>
<dbReference type="EMBL" id="BMAO01018044">
    <property type="protein sequence ID" value="GFR20262.1"/>
    <property type="molecule type" value="Genomic_DNA"/>
</dbReference>
<feature type="coiled-coil region" evidence="1">
    <location>
        <begin position="680"/>
        <end position="707"/>
    </location>
</feature>
<keyword evidence="2" id="KW-0472">Membrane</keyword>
<organism evidence="3 4">
    <name type="scientific">Trichonephila clavata</name>
    <name type="common">Joro spider</name>
    <name type="synonym">Nephila clavata</name>
    <dbReference type="NCBI Taxonomy" id="2740835"/>
    <lineage>
        <taxon>Eukaryota</taxon>
        <taxon>Metazoa</taxon>
        <taxon>Ecdysozoa</taxon>
        <taxon>Arthropoda</taxon>
        <taxon>Chelicerata</taxon>
        <taxon>Arachnida</taxon>
        <taxon>Araneae</taxon>
        <taxon>Araneomorphae</taxon>
        <taxon>Entelegynae</taxon>
        <taxon>Araneoidea</taxon>
        <taxon>Nephilidae</taxon>
        <taxon>Trichonephila</taxon>
    </lineage>
</organism>
<reference evidence="3" key="1">
    <citation type="submission" date="2020-07" db="EMBL/GenBank/DDBJ databases">
        <title>Multicomponent nature underlies the extraordinary mechanical properties of spider dragline silk.</title>
        <authorList>
            <person name="Kono N."/>
            <person name="Nakamura H."/>
            <person name="Mori M."/>
            <person name="Yoshida Y."/>
            <person name="Ohtoshi R."/>
            <person name="Malay A.D."/>
            <person name="Moran D.A.P."/>
            <person name="Tomita M."/>
            <person name="Numata K."/>
            <person name="Arakawa K."/>
        </authorList>
    </citation>
    <scope>NUCLEOTIDE SEQUENCE</scope>
</reference>
<dbReference type="AlphaFoldDB" id="A0A8X6LTN9"/>
<feature type="transmembrane region" description="Helical" evidence="2">
    <location>
        <begin position="157"/>
        <end position="179"/>
    </location>
</feature>
<dbReference type="OrthoDB" id="6435469at2759"/>
<keyword evidence="4" id="KW-1185">Reference proteome</keyword>
<evidence type="ECO:0000256" key="1">
    <source>
        <dbReference type="SAM" id="Coils"/>
    </source>
</evidence>